<protein>
    <submittedName>
        <fullName evidence="1">Uncharacterized protein</fullName>
    </submittedName>
</protein>
<dbReference type="AlphaFoldDB" id="A0A2K2G476"/>
<reference evidence="1 2" key="1">
    <citation type="submission" date="2016-05" db="EMBL/GenBank/DDBJ databases">
        <title>Complete genome sequence of Novosphingobium guangzhouense SA925(T).</title>
        <authorList>
            <person name="Sha S."/>
        </authorList>
    </citation>
    <scope>NUCLEOTIDE SEQUENCE [LARGE SCALE GENOMIC DNA]</scope>
    <source>
        <strain evidence="1 2">SA925</strain>
    </source>
</reference>
<evidence type="ECO:0000313" key="2">
    <source>
        <dbReference type="Proteomes" id="UP000236327"/>
    </source>
</evidence>
<comment type="caution">
    <text evidence="1">The sequence shown here is derived from an EMBL/GenBank/DDBJ whole genome shotgun (WGS) entry which is preliminary data.</text>
</comment>
<dbReference type="Gene3D" id="3.10.310.30">
    <property type="match status" value="1"/>
</dbReference>
<evidence type="ECO:0000313" key="1">
    <source>
        <dbReference type="EMBL" id="PNU05836.1"/>
    </source>
</evidence>
<sequence>MTWKPDIVIYHDKCMDGFTAAWCCQRRWPEADYIARNYGMGPGLEDARGKHVLIVDFSFPQEMLADMIWRHGVASIVILDHHKTAEQALEPFRFRESAPGTIAPGDIPGMLRDLNELNGRPPIIALFDMDRSGAGMAWDFTFGRDAGRPALIDLVEARDLWRPDRPEAADHLHLALSSGPKTFERWEAAAENTANFIRTGASIAAYRDSLIEEIMDRAWMTEIDGLPAVTVDCPYLLVSETGHRLLDRYPGAAFAALRVAGQHSVTFSLRSEDEREDVGALASKFGGGGHRNAAGFRVPA</sequence>
<dbReference type="Proteomes" id="UP000236327">
    <property type="component" value="Unassembled WGS sequence"/>
</dbReference>
<organism evidence="1 2">
    <name type="scientific">Novosphingobium guangzhouense</name>
    <dbReference type="NCBI Taxonomy" id="1850347"/>
    <lineage>
        <taxon>Bacteria</taxon>
        <taxon>Pseudomonadati</taxon>
        <taxon>Pseudomonadota</taxon>
        <taxon>Alphaproteobacteria</taxon>
        <taxon>Sphingomonadales</taxon>
        <taxon>Sphingomonadaceae</taxon>
        <taxon>Novosphingobium</taxon>
    </lineage>
</organism>
<dbReference type="SUPFAM" id="SSF64182">
    <property type="entry name" value="DHH phosphoesterases"/>
    <property type="match status" value="1"/>
</dbReference>
<keyword evidence="2" id="KW-1185">Reference proteome</keyword>
<gene>
    <name evidence="1" type="ORF">A8V01_14825</name>
</gene>
<dbReference type="RefSeq" id="WP_103095042.1">
    <property type="nucleotide sequence ID" value="NZ_LYMM01000022.1"/>
</dbReference>
<dbReference type="OrthoDB" id="10630at2"/>
<proteinExistence type="predicted"/>
<dbReference type="InterPro" id="IPR038763">
    <property type="entry name" value="DHH_sf"/>
</dbReference>
<dbReference type="PANTHER" id="PTHR46922">
    <property type="entry name" value="DHHA1 DOMAIN PROTEIN"/>
    <property type="match status" value="1"/>
</dbReference>
<dbReference type="EMBL" id="LYMM01000022">
    <property type="protein sequence ID" value="PNU05836.1"/>
    <property type="molecule type" value="Genomic_DNA"/>
</dbReference>
<dbReference type="PANTHER" id="PTHR46922:SF4">
    <property type="entry name" value="DHHA1 DOMAIN PROTEIN"/>
    <property type="match status" value="1"/>
</dbReference>
<accession>A0A2K2G476</accession>
<name>A0A2K2G476_9SPHN</name>